<reference evidence="1" key="1">
    <citation type="submission" date="2024-03" db="EMBL/GenBank/DDBJ databases">
        <title>Human intestinal bacterial collection.</title>
        <authorList>
            <person name="Pauvert C."/>
            <person name="Hitch T.C.A."/>
            <person name="Clavel T."/>
        </authorList>
    </citation>
    <scope>NUCLEOTIDE SEQUENCE</scope>
    <source>
        <strain evidence="1">CLA-AA-H227</strain>
    </source>
</reference>
<dbReference type="EMBL" id="JBBMEW010000029">
    <property type="protein sequence ID" value="MEQ2529154.1"/>
    <property type="molecule type" value="Genomic_DNA"/>
</dbReference>
<sequence>MKLSIQKNALVTAINQVSKAVASNSSIPVLNGIRLVATEKGIELTGSDTNTSIISFIPVEFNGDTLAEIEKDGSIVLQAKYLSDIVKKLPKDDVQIEVEGYVANIKSGKSTFKLNGLDSEEYPRLPVIDDKNVITLSSSELKALITQTVYAVSTSETRPVLTGVQWQVKQSVLICTATDSHRLSRREKAIKGLDTDITVVIPGSSLQELNKVLDDSDEEVDVILTETQVIFCCGHLTFYSRLLEGNYPDTSRLIPAEVKTKLAMNVKELSDSLGRVSLLGSSQNKIARMDIQKESMFIELSAKEQEIGKVNEELLSEALEGDDLTISFNAKYMQDALKTMKGTVELQFNGAMRPFVLREKGNNELLQLLLPVRTY</sequence>
<organism evidence="1 2">
    <name type="scientific">Robertmurraya yapensis</name>
    <name type="common">ex Hitch et al 2024</name>
    <dbReference type="NCBI Taxonomy" id="3133160"/>
    <lineage>
        <taxon>Bacteria</taxon>
        <taxon>Bacillati</taxon>
        <taxon>Bacillota</taxon>
        <taxon>Bacilli</taxon>
        <taxon>Bacillales</taxon>
        <taxon>Bacillaceae</taxon>
        <taxon>Robertmurraya</taxon>
    </lineage>
</organism>
<evidence type="ECO:0000313" key="1">
    <source>
        <dbReference type="EMBL" id="MEQ2529154.1"/>
    </source>
</evidence>
<keyword evidence="2" id="KW-1185">Reference proteome</keyword>
<accession>A0ACC6SGQ1</accession>
<gene>
    <name evidence="1" type="primary">dnaN</name>
    <name evidence="1" type="ORF">WMO40_20995</name>
</gene>
<comment type="caution">
    <text evidence="1">The sequence shown here is derived from an EMBL/GenBank/DDBJ whole genome shotgun (WGS) entry which is preliminary data.</text>
</comment>
<dbReference type="EC" id="2.7.7.7" evidence="1"/>
<keyword evidence="1" id="KW-0548">Nucleotidyltransferase</keyword>
<protein>
    <submittedName>
        <fullName evidence="1">DNA polymerase III subunit beta</fullName>
        <ecNumber evidence="1">2.7.7.7</ecNumber>
    </submittedName>
</protein>
<keyword evidence="1" id="KW-0808">Transferase</keyword>
<evidence type="ECO:0000313" key="2">
    <source>
        <dbReference type="Proteomes" id="UP001439875"/>
    </source>
</evidence>
<name>A0ACC6SGQ1_9BACI</name>
<dbReference type="Proteomes" id="UP001439875">
    <property type="component" value="Unassembled WGS sequence"/>
</dbReference>
<proteinExistence type="predicted"/>